<keyword evidence="7" id="KW-1185">Reference proteome</keyword>
<evidence type="ECO:0000259" key="5">
    <source>
        <dbReference type="SMART" id="SM00249"/>
    </source>
</evidence>
<sequence>MPPESFMRMWGDDDSVPATRQGTRASASKFPLSFRLIEMDHGDRPGPSLVQRSERQSRRAHPYVPMTSASPLARMTTQPARQRLDRRDGIQHSGAFPAPPLAQMAAGHPERNSEHQLDLEWDGWPDGDFTRTFPLEFVETHDNLRVHWACETLGGSGGSAQANTWKEGKVTRRKCHGIIKCSNRRCAIILRPQTRVKGIQKQLTEPCSCGAARVHHPCNIVSTLHTFTGGVRYQNGGYHSHARPTVRLHISRKEKNEFSKIVEQNPTAGPLKLLVGRPGISGPGESVAEITPVLFNIERIKYERRKILNGSRRHMGENFIKAFARFEEKHPNFIREAQFGEVSVIVMQTPFMASKLIKSTIDDEAVNGIVSDAAHRVWQERNSLLIVSSTFEPNRLKCWVPGIMSYANGGTTEHYRIHFFHLMDGMADECDSRSITVTDDLFANVGDFSAAQRKGFIFGFVDFWLKRAPNERSVEELLDAAVKLLKGCTQHFQSQVTRVKKISGVVDPSKTDIFENYARELLQCETIEEFNDLASRFINDFPRAERWIRWWMLPAHACMLFPSFRVMNEELWNSIPDTTNAEEAMHWKLYAAIGRFLPIMDGLRALYKFALHYQQLSDAAAHGVKVFYGGDRQVWKRTAAKFGYTKFSRHHNAQISGRKIKNDGRPPDTSKALMGTKRQRERAPEYEKSYRWKDNSCWLDSSLTIIAVAAARDYSQSMEPMFADLPANNLLRDLRQMVYTRLETVELAGYEAGGCTLLSKQRDGFRSSLQGVHGIQAGSMMGFNTMFGWLHRITDYRHYIPDYYQRRRKTQQRLDPAIERACSYFRMISVKLKSCTGAGQDHWQLPPITLRGDCQLGYTACEKYGGDMRKWFQDLVRVTKSESLAACWQTHEGVPLCDGNASEQEIILNLPVVLIIEMGETKAFHWHIPGVLSPYASNPAASVAGVKYNIVGHIYSSTHAQHFIVRYLSISASKKKIFDYDGRKHEGHAIRRRTTTIKGTLTGPSQSIEGLPEGYYLYALVYHLEGGEQAQRFFRKEQLVQAEKLGLIFTLDPASKTGLPLACEFRRPNIVRVADADKFWLVTPSPTILDYISTSHSHSPKKASPRKAIAQGSSLPMAQPSPGDDDSNSDMGDLLPHSNIPPPSRDDEIDQMLLDTIASPAERRRKDKAQHSLDSSLPQKITQSATSSRSSSPSPVWCQGCGMQDPDGDDDPDEVQCRQCKLWAHINCLTPDVDWNDPEVEFVCRRCYDPLVDLFRPNQIVLLPSPRVLNWKSADVLWYPAIFIERHESRAGQKNEYEFRWMQCTDGSTYNSATSDLPLMMQRTFFRARKFCQETDEVQLTENQTGKIRMPRYMDPSFKHHENPVLAAIFDAAILAIAEILEKFDDSHPVVEHFSAYFKPVVVKVAVWSQPPELDVLLEPALGKLMEHVKLAGLRDAERSKRALGVGSVLLQFLAVQQELDEPLNLNGDLLADILEDRVIPCPYDGDKALEAMFSSVNGGTLIVCLSRSHVEVQVGACDMG</sequence>
<dbReference type="InterPro" id="IPR001965">
    <property type="entry name" value="Znf_PHD"/>
</dbReference>
<dbReference type="SMART" id="SM00249">
    <property type="entry name" value="PHD"/>
    <property type="match status" value="1"/>
</dbReference>
<feature type="region of interest" description="Disordered" evidence="4">
    <location>
        <begin position="658"/>
        <end position="680"/>
    </location>
</feature>
<feature type="region of interest" description="Disordered" evidence="4">
    <location>
        <begin position="1"/>
        <end position="116"/>
    </location>
</feature>
<evidence type="ECO:0000256" key="2">
    <source>
        <dbReference type="ARBA" id="ARBA00022771"/>
    </source>
</evidence>
<dbReference type="InterPro" id="IPR011011">
    <property type="entry name" value="Znf_FYVE_PHD"/>
</dbReference>
<comment type="caution">
    <text evidence="6">The sequence shown here is derived from an EMBL/GenBank/DDBJ whole genome shotgun (WGS) entry which is preliminary data.</text>
</comment>
<proteinExistence type="predicted"/>
<dbReference type="InterPro" id="IPR013083">
    <property type="entry name" value="Znf_RING/FYVE/PHD"/>
</dbReference>
<dbReference type="CDD" id="cd15489">
    <property type="entry name" value="PHD_SF"/>
    <property type="match status" value="1"/>
</dbReference>
<evidence type="ECO:0000313" key="7">
    <source>
        <dbReference type="Proteomes" id="UP000620124"/>
    </source>
</evidence>
<keyword evidence="1" id="KW-0479">Metal-binding</keyword>
<dbReference type="OrthoDB" id="2624269at2759"/>
<evidence type="ECO:0000256" key="1">
    <source>
        <dbReference type="ARBA" id="ARBA00022723"/>
    </source>
</evidence>
<evidence type="ECO:0000313" key="6">
    <source>
        <dbReference type="EMBL" id="KAF7351909.1"/>
    </source>
</evidence>
<feature type="region of interest" description="Disordered" evidence="4">
    <location>
        <begin position="1159"/>
        <end position="1213"/>
    </location>
</feature>
<organism evidence="6 7">
    <name type="scientific">Mycena venus</name>
    <dbReference type="NCBI Taxonomy" id="2733690"/>
    <lineage>
        <taxon>Eukaryota</taxon>
        <taxon>Fungi</taxon>
        <taxon>Dikarya</taxon>
        <taxon>Basidiomycota</taxon>
        <taxon>Agaricomycotina</taxon>
        <taxon>Agaricomycetes</taxon>
        <taxon>Agaricomycetidae</taxon>
        <taxon>Agaricales</taxon>
        <taxon>Marasmiineae</taxon>
        <taxon>Mycenaceae</taxon>
        <taxon>Mycena</taxon>
    </lineage>
</organism>
<dbReference type="InterPro" id="IPR019787">
    <property type="entry name" value="Znf_PHD-finger"/>
</dbReference>
<keyword evidence="3" id="KW-0862">Zinc</keyword>
<evidence type="ECO:0000256" key="3">
    <source>
        <dbReference type="ARBA" id="ARBA00022833"/>
    </source>
</evidence>
<feature type="domain" description="Zinc finger PHD-type" evidence="5">
    <location>
        <begin position="1197"/>
        <end position="1248"/>
    </location>
</feature>
<reference evidence="6" key="1">
    <citation type="submission" date="2020-05" db="EMBL/GenBank/DDBJ databases">
        <title>Mycena genomes resolve the evolution of fungal bioluminescence.</title>
        <authorList>
            <person name="Tsai I.J."/>
        </authorList>
    </citation>
    <scope>NUCLEOTIDE SEQUENCE</scope>
    <source>
        <strain evidence="6">CCC161011</strain>
    </source>
</reference>
<feature type="region of interest" description="Disordered" evidence="4">
    <location>
        <begin position="1093"/>
        <end position="1147"/>
    </location>
</feature>
<name>A0A8H7CVD6_9AGAR</name>
<gene>
    <name evidence="6" type="ORF">MVEN_01152600</name>
</gene>
<dbReference type="EMBL" id="JACAZI010000009">
    <property type="protein sequence ID" value="KAF7351909.1"/>
    <property type="molecule type" value="Genomic_DNA"/>
</dbReference>
<dbReference type="SUPFAM" id="SSF57903">
    <property type="entry name" value="FYVE/PHD zinc finger"/>
    <property type="match status" value="1"/>
</dbReference>
<evidence type="ECO:0000256" key="4">
    <source>
        <dbReference type="SAM" id="MobiDB-lite"/>
    </source>
</evidence>
<dbReference type="Pfam" id="PF00628">
    <property type="entry name" value="PHD"/>
    <property type="match status" value="1"/>
</dbReference>
<keyword evidence="2" id="KW-0863">Zinc-finger</keyword>
<feature type="compositionally biased region" description="Polar residues" evidence="4">
    <location>
        <begin position="67"/>
        <end position="80"/>
    </location>
</feature>
<protein>
    <recommendedName>
        <fullName evidence="5">Zinc finger PHD-type domain-containing protein</fullName>
    </recommendedName>
</protein>
<feature type="compositionally biased region" description="Low complexity" evidence="4">
    <location>
        <begin position="1184"/>
        <end position="1194"/>
    </location>
</feature>
<dbReference type="Gene3D" id="3.30.40.10">
    <property type="entry name" value="Zinc/RING finger domain, C3HC4 (zinc finger)"/>
    <property type="match status" value="1"/>
</dbReference>
<accession>A0A8H7CVD6</accession>
<dbReference type="GO" id="GO:0008270">
    <property type="term" value="F:zinc ion binding"/>
    <property type="evidence" value="ECO:0007669"/>
    <property type="project" value="UniProtKB-KW"/>
</dbReference>
<feature type="compositionally biased region" description="Polar residues" evidence="4">
    <location>
        <begin position="1172"/>
        <end position="1183"/>
    </location>
</feature>
<dbReference type="Proteomes" id="UP000620124">
    <property type="component" value="Unassembled WGS sequence"/>
</dbReference>